<keyword evidence="6" id="KW-1185">Reference proteome</keyword>
<keyword evidence="1 2" id="KW-0539">Nucleus</keyword>
<dbReference type="SUPFAM" id="SSF88697">
    <property type="entry name" value="PUA domain-like"/>
    <property type="match status" value="1"/>
</dbReference>
<reference evidence="5 6" key="1">
    <citation type="journal article" date="2019" name="Philos. Trans. R. Soc. Lond., B, Biol. Sci.">
        <title>Ant behaviour and brain gene expression of defending hosts depend on the ecological success of the intruding social parasite.</title>
        <authorList>
            <person name="Kaur R."/>
            <person name="Stoldt M."/>
            <person name="Jongepier E."/>
            <person name="Feldmeyer B."/>
            <person name="Menzel F."/>
            <person name="Bornberg-Bauer E."/>
            <person name="Foitzik S."/>
        </authorList>
    </citation>
    <scope>NUCLEOTIDE SEQUENCE [LARGE SCALE GENOMIC DNA]</scope>
    <source>
        <tissue evidence="5">Whole body</tissue>
    </source>
</reference>
<dbReference type="GO" id="GO:0061630">
    <property type="term" value="F:ubiquitin protein ligase activity"/>
    <property type="evidence" value="ECO:0007669"/>
    <property type="project" value="TreeGrafter"/>
</dbReference>
<dbReference type="GO" id="GO:0016567">
    <property type="term" value="P:protein ubiquitination"/>
    <property type="evidence" value="ECO:0007669"/>
    <property type="project" value="TreeGrafter"/>
</dbReference>
<proteinExistence type="predicted"/>
<sequence>MSVTECRWCSWAGWWGVKGGSGSRPRVYIVKLSRSGVIDGTAAGRDSGHLHSRGRTTDRGPNTPNGERAVATVEVVKRVLGVPDDLPPASMKMARASSDVSRTVCANTIQENERKLQEARNKNQGKGRGRQDLNKLFGKLNQAVETSSLKFSDKSSSACNKNFCTSVKVSRCWYGPILGFPSGSWWGILMDCSRDRMHEPFDADIHEGPFGVVSVCTSHSNVKEDVDLGDYLTLTGQVYREHQPSADPFIRNYENQIPLRLIRSYNLQDDIAPNTGYRYDGLYVVIDCWIGAASDRTRYNKFALMRLGDQEPPNWGSKGWENLSSIRRYIPLTKSDHLNTYDLRKCSNNNGVTCRKRKLSHGDSREGLPVALTTPSIDISRRSAPESSIVTRHVFKKLPSNAESAVSTSVPDQKMLLCLGASATKTHSTNISIRMGLYESSHSSQDAKKSVSTMLQKPSKPIDITVRTALDMESSHLTPKEDVKPTEKTDVDKTRVNSRPNENVSYNGHVATDNASASPFDKHRENSAVVNSSKHLCSVSSSLSSLKNGANTTIERKEQLQSAQQFQDVQNLSANNIVNDSAQKSSPGNESPRNSVVTHERISECHDSLDTPSESFCAQSIKSLDSLTPDKILNLINKEMHHPLSKLLIGNVIGLTIEECEMWNASERETTPEPKTKKHASTRANLRKKRKGADNIKENVACLDNRRYYKYSRSERLFWKVTKQADGEKFDKLLPEVDHQSCNDAGLKRNNNVRRSDRIGVSKENNEYLSPFRVQTSLQTIAQHTRSSYDIKTRLRADKGAVLAKPDFPNSSIKKNKYKKRDREIANLTIDANFGPITRGPRNRRLRCRTNGYARCCSTFNTVIYAPNKRFKSSFERKSKLKVGRQRAGERQTKDKYRMTSTVHASSKDINNSIGKRKNLKGNPSNDNNENRMHHNNNAGNRKKANETETADHNITETSFNRTLRKKLTRTIPLPHRAAQTSRLSCFRKKQDGKPNTMDATTQCRLISDNPEVYVIGQLNDQRTILKMEWDKLEKLKETALDVPDQGSRVYRASRNCATSTLTEDNVSRKSDEGYADSLQDRASAFVPVNAFNSDLRIARLRSIGFKPIIKPPSPLLADDLEIIQNALVTTSKVTKRDVAEEYHKYANNEDNNAVVYMDDELQYQDIEEEEEDEEEDDDDDEDEKQSAANASMKSTLSGVQSKTGNMLPETLPARENSESPWHGWKKIVTDDRSYWIGW</sequence>
<dbReference type="SMART" id="SM00466">
    <property type="entry name" value="SRA"/>
    <property type="match status" value="1"/>
</dbReference>
<gene>
    <name evidence="5" type="ORF">DBV15_02169</name>
</gene>
<dbReference type="InterPro" id="IPR015947">
    <property type="entry name" value="PUA-like_sf"/>
</dbReference>
<dbReference type="STRING" id="300112.A0A4S2JPV3"/>
<dbReference type="Proteomes" id="UP000310200">
    <property type="component" value="Unassembled WGS sequence"/>
</dbReference>
<dbReference type="Pfam" id="PF02182">
    <property type="entry name" value="SAD_SRA"/>
    <property type="match status" value="1"/>
</dbReference>
<evidence type="ECO:0000256" key="2">
    <source>
        <dbReference type="PROSITE-ProRule" id="PRU00358"/>
    </source>
</evidence>
<feature type="region of interest" description="Disordered" evidence="3">
    <location>
        <begin position="579"/>
        <end position="611"/>
    </location>
</feature>
<dbReference type="PROSITE" id="PS51015">
    <property type="entry name" value="YDG"/>
    <property type="match status" value="1"/>
</dbReference>
<feature type="compositionally biased region" description="Basic and acidic residues" evidence="3">
    <location>
        <begin position="666"/>
        <end position="675"/>
    </location>
</feature>
<dbReference type="GO" id="GO:0044027">
    <property type="term" value="P:negative regulation of gene expression via chromosomal CpG island methylation"/>
    <property type="evidence" value="ECO:0007669"/>
    <property type="project" value="TreeGrafter"/>
</dbReference>
<feature type="region of interest" description="Disordered" evidence="3">
    <location>
        <begin position="877"/>
        <end position="955"/>
    </location>
</feature>
<dbReference type="PANTHER" id="PTHR14140">
    <property type="entry name" value="E3 UBIQUITIN-PROTEIN LIGASE UHRF-RELATED"/>
    <property type="match status" value="1"/>
</dbReference>
<dbReference type="InterPro" id="IPR045134">
    <property type="entry name" value="UHRF1/2-like"/>
</dbReference>
<dbReference type="GO" id="GO:0005634">
    <property type="term" value="C:nucleus"/>
    <property type="evidence" value="ECO:0007669"/>
    <property type="project" value="UniProtKB-SubCell"/>
</dbReference>
<feature type="compositionally biased region" description="Polar residues" evidence="3">
    <location>
        <begin position="1187"/>
        <end position="1205"/>
    </location>
</feature>
<feature type="region of interest" description="Disordered" evidence="3">
    <location>
        <begin position="1168"/>
        <end position="1223"/>
    </location>
</feature>
<dbReference type="AlphaFoldDB" id="A0A4S2JPV3"/>
<feature type="region of interest" description="Disordered" evidence="3">
    <location>
        <begin position="40"/>
        <end position="66"/>
    </location>
</feature>
<dbReference type="PANTHER" id="PTHR14140:SF27">
    <property type="entry name" value="OS04G0289800 PROTEIN"/>
    <property type="match status" value="1"/>
</dbReference>
<feature type="compositionally biased region" description="Polar residues" evidence="3">
    <location>
        <begin position="899"/>
        <end position="914"/>
    </location>
</feature>
<evidence type="ECO:0000313" key="5">
    <source>
        <dbReference type="EMBL" id="TGZ37910.1"/>
    </source>
</evidence>
<feature type="compositionally biased region" description="Basic residues" evidence="3">
    <location>
        <begin position="676"/>
        <end position="691"/>
    </location>
</feature>
<feature type="compositionally biased region" description="Polar residues" evidence="3">
    <location>
        <begin position="497"/>
        <end position="506"/>
    </location>
</feature>
<protein>
    <submittedName>
        <fullName evidence="5">E3 ubiquitin-protein ligase UHRF2</fullName>
    </submittedName>
</protein>
<feature type="compositionally biased region" description="Acidic residues" evidence="3">
    <location>
        <begin position="1168"/>
        <end position="1184"/>
    </location>
</feature>
<feature type="domain" description="YDG" evidence="4">
    <location>
        <begin position="175"/>
        <end position="306"/>
    </location>
</feature>
<feature type="compositionally biased region" description="Basic and acidic residues" evidence="3">
    <location>
        <begin position="887"/>
        <end position="898"/>
    </location>
</feature>
<feature type="compositionally biased region" description="Basic and acidic residues" evidence="3">
    <location>
        <begin position="478"/>
        <end position="495"/>
    </location>
</feature>
<accession>A0A4S2JPV3</accession>
<evidence type="ECO:0000259" key="4">
    <source>
        <dbReference type="PROSITE" id="PS51015"/>
    </source>
</evidence>
<dbReference type="EMBL" id="QBLH01003504">
    <property type="protein sequence ID" value="TGZ37910.1"/>
    <property type="molecule type" value="Genomic_DNA"/>
</dbReference>
<evidence type="ECO:0000256" key="3">
    <source>
        <dbReference type="SAM" id="MobiDB-lite"/>
    </source>
</evidence>
<feature type="compositionally biased region" description="Polar residues" evidence="3">
    <location>
        <begin position="579"/>
        <end position="597"/>
    </location>
</feature>
<organism evidence="5 6">
    <name type="scientific">Temnothorax longispinosus</name>
    <dbReference type="NCBI Taxonomy" id="300112"/>
    <lineage>
        <taxon>Eukaryota</taxon>
        <taxon>Metazoa</taxon>
        <taxon>Ecdysozoa</taxon>
        <taxon>Arthropoda</taxon>
        <taxon>Hexapoda</taxon>
        <taxon>Insecta</taxon>
        <taxon>Pterygota</taxon>
        <taxon>Neoptera</taxon>
        <taxon>Endopterygota</taxon>
        <taxon>Hymenoptera</taxon>
        <taxon>Apocrita</taxon>
        <taxon>Aculeata</taxon>
        <taxon>Formicoidea</taxon>
        <taxon>Formicidae</taxon>
        <taxon>Myrmicinae</taxon>
        <taxon>Temnothorax</taxon>
    </lineage>
</organism>
<feature type="compositionally biased region" description="Basic and acidic residues" evidence="3">
    <location>
        <begin position="944"/>
        <end position="955"/>
    </location>
</feature>
<evidence type="ECO:0000256" key="1">
    <source>
        <dbReference type="ARBA" id="ARBA00023242"/>
    </source>
</evidence>
<comment type="caution">
    <text evidence="5">The sequence shown here is derived from an EMBL/GenBank/DDBJ whole genome shotgun (WGS) entry which is preliminary data.</text>
</comment>
<comment type="subcellular location">
    <subcellularLocation>
        <location evidence="2">Nucleus</location>
    </subcellularLocation>
</comment>
<dbReference type="Gene3D" id="2.30.280.10">
    <property type="entry name" value="SRA-YDG"/>
    <property type="match status" value="1"/>
</dbReference>
<feature type="region of interest" description="Disordered" evidence="3">
    <location>
        <begin position="473"/>
        <end position="527"/>
    </location>
</feature>
<dbReference type="InterPro" id="IPR036987">
    <property type="entry name" value="SRA-YDG_sf"/>
</dbReference>
<feature type="region of interest" description="Disordered" evidence="3">
    <location>
        <begin position="666"/>
        <end position="692"/>
    </location>
</feature>
<evidence type="ECO:0000313" key="6">
    <source>
        <dbReference type="Proteomes" id="UP000310200"/>
    </source>
</evidence>
<feature type="compositionally biased region" description="Basic and acidic residues" evidence="3">
    <location>
        <begin position="598"/>
        <end position="609"/>
    </location>
</feature>
<dbReference type="InterPro" id="IPR003105">
    <property type="entry name" value="SRA_YDG"/>
</dbReference>
<name>A0A4S2JPV3_9HYME</name>